<evidence type="ECO:0000313" key="1">
    <source>
        <dbReference type="EMBL" id="EEZ92514.1"/>
    </source>
</evidence>
<evidence type="ECO:0000313" key="2">
    <source>
        <dbReference type="Proteomes" id="UP000009375"/>
    </source>
</evidence>
<organism evidence="1 2">
    <name type="scientific">Candidatus Parvarchaeum acidiphilum ARMAN-4</name>
    <dbReference type="NCBI Taxonomy" id="662760"/>
    <lineage>
        <taxon>Archaea</taxon>
        <taxon>Candidatus Parvarchaeota</taxon>
        <taxon>Candidatus Parvarchaeum</taxon>
    </lineage>
</organism>
<protein>
    <submittedName>
        <fullName evidence="1">Uncharacterized protein</fullName>
    </submittedName>
</protein>
<proteinExistence type="predicted"/>
<accession>D2EGH7</accession>
<reference evidence="1 2" key="1">
    <citation type="journal article" date="2010" name="Proc. Natl. Acad. Sci. U.S.A.">
        <title>Enigmatic, ultrasmall, uncultivated Archaea.</title>
        <authorList>
            <person name="Baker B.J."/>
            <person name="Comolli L.R."/>
            <person name="Dick G.J."/>
            <person name="Hauser L.J."/>
            <person name="Hyatt D."/>
            <person name="Dill B.D."/>
            <person name="Land M.L."/>
            <person name="Verberkmoes N.C."/>
            <person name="Hettich R.L."/>
            <person name="Banfield J.F."/>
        </authorList>
    </citation>
    <scope>NUCLEOTIDE SEQUENCE [LARGE SCALE GENOMIC DNA]</scope>
</reference>
<dbReference type="Proteomes" id="UP000009375">
    <property type="component" value="Unassembled WGS sequence"/>
</dbReference>
<name>D2EGH7_PARA4</name>
<sequence length="359" mass="39854">MDLNKIVDKKDNDKALGPNTENSSQNKVKLETLLSEFFGIINDKATPDLLKEGVNGYYNYIYKKINNFDIKNINLSTDDMSLYDTIRNNDDDKNQKFGIFLSALINKNVKAGEKVQITIPIPVNRLFYKLKDSEAHVNIAGEYLGDFAKNSKIYADEAGDGAGWGMEGCELYVKKADEFIGRSAKNSKIYADEAGDGAGSNMETCELNIKKAHNYLGYTAKNSTIYLEEAGFFVGLSMENCELHVKTAGGSLGKDAKKSIIYAEQAKETAGAGMKDCELHVKKTTDWLGVKAKNSKIYADEAGEGAGIFMQNSQLFIYELKGNLADNALKGNNTVYLGKESYEKFPEYHGKVKIWEKKT</sequence>
<gene>
    <name evidence="1" type="ORF">BJBARM4_0876</name>
</gene>
<dbReference type="EMBL" id="GG730075">
    <property type="protein sequence ID" value="EEZ92514.1"/>
    <property type="molecule type" value="Genomic_DNA"/>
</dbReference>
<dbReference type="AlphaFoldDB" id="D2EGH7"/>